<evidence type="ECO:0000313" key="2">
    <source>
        <dbReference type="Proteomes" id="UP001303115"/>
    </source>
</evidence>
<reference evidence="2" key="1">
    <citation type="journal article" date="2023" name="Mol. Phylogenet. Evol.">
        <title>Genome-scale phylogeny and comparative genomics of the fungal order Sordariales.</title>
        <authorList>
            <person name="Hensen N."/>
            <person name="Bonometti L."/>
            <person name="Westerberg I."/>
            <person name="Brannstrom I.O."/>
            <person name="Guillou S."/>
            <person name="Cros-Aarteil S."/>
            <person name="Calhoun S."/>
            <person name="Haridas S."/>
            <person name="Kuo A."/>
            <person name="Mondo S."/>
            <person name="Pangilinan J."/>
            <person name="Riley R."/>
            <person name="LaButti K."/>
            <person name="Andreopoulos B."/>
            <person name="Lipzen A."/>
            <person name="Chen C."/>
            <person name="Yan M."/>
            <person name="Daum C."/>
            <person name="Ng V."/>
            <person name="Clum A."/>
            <person name="Steindorff A."/>
            <person name="Ohm R.A."/>
            <person name="Martin F."/>
            <person name="Silar P."/>
            <person name="Natvig D.O."/>
            <person name="Lalanne C."/>
            <person name="Gautier V."/>
            <person name="Ament-Velasquez S.L."/>
            <person name="Kruys A."/>
            <person name="Hutchinson M.I."/>
            <person name="Powell A.J."/>
            <person name="Barry K."/>
            <person name="Miller A.N."/>
            <person name="Grigoriev I.V."/>
            <person name="Debuchy R."/>
            <person name="Gladieux P."/>
            <person name="Hiltunen Thoren M."/>
            <person name="Johannesson H."/>
        </authorList>
    </citation>
    <scope>NUCLEOTIDE SEQUENCE [LARGE SCALE GENOMIC DNA]</scope>
    <source>
        <strain evidence="2">CBS 284.82</strain>
    </source>
</reference>
<protein>
    <submittedName>
        <fullName evidence="1">Uncharacterized protein</fullName>
    </submittedName>
</protein>
<sequence length="282" mass="31237">MADGSSTAREFCGGDDAEDLLDSLARALNAAGIPCVLWGKFLWQTHGVPTLWNALDLVVPDAKLAAASEVISKSKDLGFTLLACPDTTTCFHSEPNQTWEIPSFHLHIEGTEGRKDLEPRHRIPAAVTLFPQSETLWFLPQLDASLANPRANPLPRYLALASDTTALPTFVLDEIDMGRGVFKSDKTAVLVPRAHILTEALMRIMARDHGKDVGLFAGSAVGYMSFYVEKRGKLNIDLLPEPFGKLFRAYTSNDEKERMHMKEVLFRLMRAVGVPVEPEEYL</sequence>
<name>A0AAN6PGX1_9PEZI</name>
<gene>
    <name evidence="1" type="ORF">C8A01DRAFT_37707</name>
</gene>
<comment type="caution">
    <text evidence="1">The sequence shown here is derived from an EMBL/GenBank/DDBJ whole genome shotgun (WGS) entry which is preliminary data.</text>
</comment>
<accession>A0AAN6PGX1</accession>
<proteinExistence type="predicted"/>
<organism evidence="1 2">
    <name type="scientific">Parachaetomium inaequale</name>
    <dbReference type="NCBI Taxonomy" id="2588326"/>
    <lineage>
        <taxon>Eukaryota</taxon>
        <taxon>Fungi</taxon>
        <taxon>Dikarya</taxon>
        <taxon>Ascomycota</taxon>
        <taxon>Pezizomycotina</taxon>
        <taxon>Sordariomycetes</taxon>
        <taxon>Sordariomycetidae</taxon>
        <taxon>Sordariales</taxon>
        <taxon>Chaetomiaceae</taxon>
        <taxon>Parachaetomium</taxon>
    </lineage>
</organism>
<evidence type="ECO:0000313" key="1">
    <source>
        <dbReference type="EMBL" id="KAK4038320.1"/>
    </source>
</evidence>
<keyword evidence="2" id="KW-1185">Reference proteome</keyword>
<dbReference type="EMBL" id="MU854432">
    <property type="protein sequence ID" value="KAK4038320.1"/>
    <property type="molecule type" value="Genomic_DNA"/>
</dbReference>
<dbReference type="AlphaFoldDB" id="A0AAN6PGX1"/>
<dbReference type="Proteomes" id="UP001303115">
    <property type="component" value="Unassembled WGS sequence"/>
</dbReference>